<protein>
    <submittedName>
        <fullName evidence="1">Uncharacterized protein</fullName>
    </submittedName>
</protein>
<comment type="caution">
    <text evidence="1">The sequence shown here is derived from an EMBL/GenBank/DDBJ whole genome shotgun (WGS) entry which is preliminary data.</text>
</comment>
<reference evidence="1" key="1">
    <citation type="submission" date="2020-06" db="EMBL/GenBank/DDBJ databases">
        <authorList>
            <person name="Li T."/>
            <person name="Hu X."/>
            <person name="Zhang T."/>
            <person name="Song X."/>
            <person name="Zhang H."/>
            <person name="Dai N."/>
            <person name="Sheng W."/>
            <person name="Hou X."/>
            <person name="Wei L."/>
        </authorList>
    </citation>
    <scope>NUCLEOTIDE SEQUENCE</scope>
    <source>
        <strain evidence="1">3651</strain>
        <tissue evidence="1">Leaf</tissue>
    </source>
</reference>
<sequence length="119" mass="13400">MAFGHNLSLKCTYWRKEKSDADAKLAQSEASRLPAKKKIKQLEAKLEDQAFRSQVKLETTRTVAMESSMDEGFSVGRAARKEEGLIAGRKACLSSAEHQKLISDTRIQRARDFLKSHAF</sequence>
<organism evidence="1 2">
    <name type="scientific">Sesamum alatum</name>
    <dbReference type="NCBI Taxonomy" id="300844"/>
    <lineage>
        <taxon>Eukaryota</taxon>
        <taxon>Viridiplantae</taxon>
        <taxon>Streptophyta</taxon>
        <taxon>Embryophyta</taxon>
        <taxon>Tracheophyta</taxon>
        <taxon>Spermatophyta</taxon>
        <taxon>Magnoliopsida</taxon>
        <taxon>eudicotyledons</taxon>
        <taxon>Gunneridae</taxon>
        <taxon>Pentapetalae</taxon>
        <taxon>asterids</taxon>
        <taxon>lamiids</taxon>
        <taxon>Lamiales</taxon>
        <taxon>Pedaliaceae</taxon>
        <taxon>Sesamum</taxon>
    </lineage>
</organism>
<name>A0AAE1XPN2_9LAMI</name>
<proteinExistence type="predicted"/>
<gene>
    <name evidence="1" type="ORF">Salat_2636000</name>
</gene>
<evidence type="ECO:0000313" key="1">
    <source>
        <dbReference type="EMBL" id="KAK4415287.1"/>
    </source>
</evidence>
<dbReference type="Proteomes" id="UP001293254">
    <property type="component" value="Unassembled WGS sequence"/>
</dbReference>
<evidence type="ECO:0000313" key="2">
    <source>
        <dbReference type="Proteomes" id="UP001293254"/>
    </source>
</evidence>
<dbReference type="AlphaFoldDB" id="A0AAE1XPN2"/>
<accession>A0AAE1XPN2</accession>
<keyword evidence="2" id="KW-1185">Reference proteome</keyword>
<reference evidence="1" key="2">
    <citation type="journal article" date="2024" name="Plant">
        <title>Genomic evolution and insights into agronomic trait innovations of Sesamum species.</title>
        <authorList>
            <person name="Miao H."/>
            <person name="Wang L."/>
            <person name="Qu L."/>
            <person name="Liu H."/>
            <person name="Sun Y."/>
            <person name="Le M."/>
            <person name="Wang Q."/>
            <person name="Wei S."/>
            <person name="Zheng Y."/>
            <person name="Lin W."/>
            <person name="Duan Y."/>
            <person name="Cao H."/>
            <person name="Xiong S."/>
            <person name="Wang X."/>
            <person name="Wei L."/>
            <person name="Li C."/>
            <person name="Ma Q."/>
            <person name="Ju M."/>
            <person name="Zhao R."/>
            <person name="Li G."/>
            <person name="Mu C."/>
            <person name="Tian Q."/>
            <person name="Mei H."/>
            <person name="Zhang T."/>
            <person name="Gao T."/>
            <person name="Zhang H."/>
        </authorList>
    </citation>
    <scope>NUCLEOTIDE SEQUENCE</scope>
    <source>
        <strain evidence="1">3651</strain>
    </source>
</reference>
<dbReference type="EMBL" id="JACGWO010000011">
    <property type="protein sequence ID" value="KAK4415287.1"/>
    <property type="molecule type" value="Genomic_DNA"/>
</dbReference>